<proteinExistence type="predicted"/>
<dbReference type="EMBL" id="LTAG01000058">
    <property type="protein sequence ID" value="KXO16962.1"/>
    <property type="molecule type" value="Genomic_DNA"/>
</dbReference>
<sequence length="45" mass="5000">MEWVYIQMIKGGNGVTEMIAKTEMVYGRILSLDGERGADSYVSLS</sequence>
<reference evidence="1 2" key="1">
    <citation type="submission" date="2016-02" db="EMBL/GenBank/DDBJ databases">
        <authorList>
            <person name="Wen L."/>
            <person name="He K."/>
            <person name="Yang H."/>
        </authorList>
    </citation>
    <scope>NUCLEOTIDE SEQUENCE [LARGE SCALE GENOMIC DNA]</scope>
    <source>
        <strain evidence="1 2">GED7880</strain>
    </source>
</reference>
<accession>A0A137SX14</accession>
<protein>
    <submittedName>
        <fullName evidence="1">Uncharacterized protein</fullName>
    </submittedName>
</protein>
<evidence type="ECO:0000313" key="1">
    <source>
        <dbReference type="EMBL" id="KXO16962.1"/>
    </source>
</evidence>
<dbReference type="AlphaFoldDB" id="A0A137SX14"/>
<dbReference type="PATRIC" id="fig|28125.4.peg.1295"/>
<name>A0A137SX14_9BACT</name>
<evidence type="ECO:0000313" key="2">
    <source>
        <dbReference type="Proteomes" id="UP000070093"/>
    </source>
</evidence>
<organism evidence="1 2">
    <name type="scientific">Prevotella bivia</name>
    <dbReference type="NCBI Taxonomy" id="28125"/>
    <lineage>
        <taxon>Bacteria</taxon>
        <taxon>Pseudomonadati</taxon>
        <taxon>Bacteroidota</taxon>
        <taxon>Bacteroidia</taxon>
        <taxon>Bacteroidales</taxon>
        <taxon>Prevotellaceae</taxon>
        <taxon>Prevotella</taxon>
    </lineage>
</organism>
<gene>
    <name evidence="1" type="ORF">HMPREF3202_01309</name>
</gene>
<comment type="caution">
    <text evidence="1">The sequence shown here is derived from an EMBL/GenBank/DDBJ whole genome shotgun (WGS) entry which is preliminary data.</text>
</comment>
<dbReference type="STRING" id="28125.HMPREF3202_01309"/>
<dbReference type="Proteomes" id="UP000070093">
    <property type="component" value="Unassembled WGS sequence"/>
</dbReference>